<dbReference type="AlphaFoldDB" id="A0A0A9TSH0"/>
<reference evidence="1" key="2">
    <citation type="journal article" date="2015" name="Data Brief">
        <title>Shoot transcriptome of the giant reed, Arundo donax.</title>
        <authorList>
            <person name="Barrero R.A."/>
            <person name="Guerrero F.D."/>
            <person name="Moolhuijzen P."/>
            <person name="Goolsby J.A."/>
            <person name="Tidwell J."/>
            <person name="Bellgard S.E."/>
            <person name="Bellgard M.I."/>
        </authorList>
    </citation>
    <scope>NUCLEOTIDE SEQUENCE</scope>
    <source>
        <tissue evidence="1">Shoot tissue taken approximately 20 cm above the soil surface</tissue>
    </source>
</reference>
<reference evidence="1" key="1">
    <citation type="submission" date="2014-09" db="EMBL/GenBank/DDBJ databases">
        <authorList>
            <person name="Magalhaes I.L.F."/>
            <person name="Oliveira U."/>
            <person name="Santos F.R."/>
            <person name="Vidigal T.H.D.A."/>
            <person name="Brescovit A.D."/>
            <person name="Santos A.J."/>
        </authorList>
    </citation>
    <scope>NUCLEOTIDE SEQUENCE</scope>
    <source>
        <tissue evidence="1">Shoot tissue taken approximately 20 cm above the soil surface</tissue>
    </source>
</reference>
<protein>
    <submittedName>
        <fullName evidence="1">Snrnp sm protein, putative</fullName>
    </submittedName>
</protein>
<accession>A0A0A9TSH0</accession>
<name>A0A0A9TSH0_ARUDO</name>
<sequence>MVDLLRRGATWHGILAADLQWTGGRSGQAVRPSAVAAIPWLRGPRPLWRGGAARLGPRRQIYGGAARVAMSATLHDDAAASAQHDDTGRVATLRGCRPGSSPTRHGVDVNDVDHNGQTTLHWSLCVVISKMLTCF</sequence>
<evidence type="ECO:0000313" key="1">
    <source>
        <dbReference type="EMBL" id="JAD93690.1"/>
    </source>
</evidence>
<dbReference type="EMBL" id="GBRH01204205">
    <property type="protein sequence ID" value="JAD93690.1"/>
    <property type="molecule type" value="Transcribed_RNA"/>
</dbReference>
<organism evidence="1">
    <name type="scientific">Arundo donax</name>
    <name type="common">Giant reed</name>
    <name type="synonym">Donax arundinaceus</name>
    <dbReference type="NCBI Taxonomy" id="35708"/>
    <lineage>
        <taxon>Eukaryota</taxon>
        <taxon>Viridiplantae</taxon>
        <taxon>Streptophyta</taxon>
        <taxon>Embryophyta</taxon>
        <taxon>Tracheophyta</taxon>
        <taxon>Spermatophyta</taxon>
        <taxon>Magnoliopsida</taxon>
        <taxon>Liliopsida</taxon>
        <taxon>Poales</taxon>
        <taxon>Poaceae</taxon>
        <taxon>PACMAD clade</taxon>
        <taxon>Arundinoideae</taxon>
        <taxon>Arundineae</taxon>
        <taxon>Arundo</taxon>
    </lineage>
</organism>
<proteinExistence type="predicted"/>